<gene>
    <name evidence="1" type="ORF">Vadar_015145</name>
</gene>
<comment type="caution">
    <text evidence="1">The sequence shown here is derived from an EMBL/GenBank/DDBJ whole genome shotgun (WGS) entry which is preliminary data.</text>
</comment>
<proteinExistence type="predicted"/>
<dbReference type="EMBL" id="CM037156">
    <property type="protein sequence ID" value="KAH7837555.1"/>
    <property type="molecule type" value="Genomic_DNA"/>
</dbReference>
<dbReference type="Proteomes" id="UP000828048">
    <property type="component" value="Chromosome 6"/>
</dbReference>
<accession>A0ACB7XAJ4</accession>
<evidence type="ECO:0000313" key="2">
    <source>
        <dbReference type="Proteomes" id="UP000828048"/>
    </source>
</evidence>
<evidence type="ECO:0000313" key="1">
    <source>
        <dbReference type="EMBL" id="KAH7837555.1"/>
    </source>
</evidence>
<keyword evidence="2" id="KW-1185">Reference proteome</keyword>
<organism evidence="1 2">
    <name type="scientific">Vaccinium darrowii</name>
    <dbReference type="NCBI Taxonomy" id="229202"/>
    <lineage>
        <taxon>Eukaryota</taxon>
        <taxon>Viridiplantae</taxon>
        <taxon>Streptophyta</taxon>
        <taxon>Embryophyta</taxon>
        <taxon>Tracheophyta</taxon>
        <taxon>Spermatophyta</taxon>
        <taxon>Magnoliopsida</taxon>
        <taxon>eudicotyledons</taxon>
        <taxon>Gunneridae</taxon>
        <taxon>Pentapetalae</taxon>
        <taxon>asterids</taxon>
        <taxon>Ericales</taxon>
        <taxon>Ericaceae</taxon>
        <taxon>Vaccinioideae</taxon>
        <taxon>Vaccinieae</taxon>
        <taxon>Vaccinium</taxon>
    </lineage>
</organism>
<sequence>MPGEKVFPSEDYKHDEIDKDEDNDDEVSALPFQEYPDENYDASGHESENPDSIELNQSRKKSLLEFRCLVEDSILSNYILGKNFGKFELRSDLRGNLKEITLWGVPLLPSKGHEGTDVVLLKFLKAKDFKVPEAFNMLRGTLKWRREFKVEGILDEKMEPDLENLGFISGEDKQGRPVCYTLFGALKNREFYKSTFGTEEKKQEFLRWKVKSMEMGIQKLSFKSIGENSVLQVTDLKHSPGPAMKELSSLDKKAVVLFQENFPELIYRNIHINVPFWYYVSHALQSQFISQRTKSKFIFARPLRATETLLKYIAPENIPVQYGGLLRENDNEFSTDDTVLRFSVKGGTIQKIKIAIAEAGVTVIWDMTVVGYEVRYKEEFIPDDDCSYNVLLQKEKKMIESARNSFYIYEPGTIVITIDNGASSHKKKIFIRHKTKPTLPLQGARGQQQQGQRQQERGECQLGRLTAQEPQYRVQAEAGVTEFWDYRDDQFQCANVAVCRSIIQPRGLLLPYYTNAPKLVYVVQGRGMIGVMCSGCPETYQSSQQSERYREEGGQSQRFRDQHQKVRNFRRGDIIAIPAGAAHWCYNDGDEELVVVAMEDTGNNQNQLDNNPRKFFLAGNPQQEGQQQGQQQQQQRRAPGQQQQQQQRPYSPEYGSRRGQEQHNAGNVFSGFDMEVLAESFGVDRETARKLQGQDDQRGHIVRVESGLQVLRPQSSQEEQEEQERGGRYQTANGLEETVCTARLIENINDPSRADIYNPRAGRLRSVNGFNLPILNYLRLSAERGVLYRNAMMAPHWKINAHCVLYATRGEARMQVVDQRGQAVFDGRVREGELLVVPQNYVVAKQAGEEGFEFVAFKTHENAKFSTLSGRTSAIRAMPVDVLANAYGMSRDEARRLKMNRDEAILLEPRQGARGQQQQGQRRQQDRGECQLGRLTAQEPQYRVQAEAGVTEFWDNRDDQFQCANVAVCRSIIQPRGLLLPSYTNAPKLVYVVQGRGMTGVMCSGCPETYQSSQQSERYREEGGQSQRFRDQHQKVRNFRRGDVITIPAGAAHWCYNDGDEELVIVAMEDTGNNQNQLDNNPRQFFLAGNPQQEGQQQGQQQQQRQGQQQQQRPYRGEYGSRRGQEQHNAGNVFSGFDMEVLAESFGVDRETARKLQGQDDQRGHIVRVESGLQVLRPQSSRKEQEQQERGGRYQVANGLEETVCTARLIENINDPSRADIYNPRAGRFRSVNGYNLPILNYLRLSAERGVLYRNAMMAPHWKINAHCVLYATRGEARMQVVDQRGQAVFDGRVREGELLVVPQNYVVAKQAGDEGFEFVAFNTHENAMFSTLSGRTSAIRASPVDVLANAYGMSRDEARRLKMNRNEAILMEPRSGSQRRV</sequence>
<reference evidence="1 2" key="1">
    <citation type="journal article" date="2021" name="Hortic Res">
        <title>High-quality reference genome and annotation aids understanding of berry development for evergreen blueberry (Vaccinium darrowii).</title>
        <authorList>
            <person name="Yu J."/>
            <person name="Hulse-Kemp A.M."/>
            <person name="Babiker E."/>
            <person name="Staton M."/>
        </authorList>
    </citation>
    <scope>NUCLEOTIDE SEQUENCE [LARGE SCALE GENOMIC DNA]</scope>
    <source>
        <strain evidence="2">cv. NJ 8807/NJ 8810</strain>
        <tissue evidence="1">Young leaf</tissue>
    </source>
</reference>
<protein>
    <submittedName>
        <fullName evidence="1">Uncharacterized protein</fullName>
    </submittedName>
</protein>
<name>A0ACB7XAJ4_9ERIC</name>